<dbReference type="RefSeq" id="WP_142351543.1">
    <property type="nucleotide sequence ID" value="NZ_FMPG01000001.1"/>
</dbReference>
<evidence type="ECO:0000313" key="2">
    <source>
        <dbReference type="EMBL" id="SCS21057.1"/>
    </source>
</evidence>
<keyword evidence="4" id="KW-1185">Reference proteome</keyword>
<reference evidence="2 4" key="2">
    <citation type="submission" date="2016-09" db="EMBL/GenBank/DDBJ databases">
        <authorList>
            <consortium name="Pathogen Informatics"/>
            <person name="Sun Q."/>
            <person name="Inoue M."/>
        </authorList>
    </citation>
    <scope>NUCLEOTIDE SEQUENCE [LARGE SCALE GENOMIC DNA]</scope>
    <source>
        <strain evidence="2 4">82C</strain>
    </source>
</reference>
<reference evidence="3 5" key="1">
    <citation type="submission" date="2016-09" db="EMBL/GenBank/DDBJ databases">
        <authorList>
            <consortium name="Pathogen Informatics"/>
        </authorList>
    </citation>
    <scope>NUCLEOTIDE SEQUENCE [LARGE SCALE GENOMIC DNA]</scope>
    <source>
        <strain evidence="3 5">82B</strain>
    </source>
</reference>
<protein>
    <submittedName>
        <fullName evidence="3">Uncharacterized protein</fullName>
    </submittedName>
</protein>
<proteinExistence type="predicted"/>
<feature type="region of interest" description="Disordered" evidence="1">
    <location>
        <begin position="1"/>
        <end position="43"/>
    </location>
</feature>
<dbReference type="Proteomes" id="UP000095412">
    <property type="component" value="Unassembled WGS sequence"/>
</dbReference>
<dbReference type="EMBL" id="FMPI01000001">
    <property type="protein sequence ID" value="SCS21057.1"/>
    <property type="molecule type" value="Genomic_DNA"/>
</dbReference>
<evidence type="ECO:0000313" key="4">
    <source>
        <dbReference type="Proteomes" id="UP000095412"/>
    </source>
</evidence>
<dbReference type="AlphaFoldDB" id="A0A1D4I5T2"/>
<evidence type="ECO:0000313" key="3">
    <source>
        <dbReference type="EMBL" id="SCS44749.1"/>
    </source>
</evidence>
<dbReference type="EMBL" id="FMPG01000001">
    <property type="protein sequence ID" value="SCS44749.1"/>
    <property type="molecule type" value="Genomic_DNA"/>
</dbReference>
<sequence length="43" mass="5119">MSKFDDFKDKAQDKVDEVKNDKDKQQEVKDQAQDKAKDLKDKF</sequence>
<gene>
    <name evidence="3" type="ORF">SAMEA2297795_00560</name>
    <name evidence="2" type="ORF">SAMEA2297796_00065</name>
</gene>
<evidence type="ECO:0000256" key="1">
    <source>
        <dbReference type="SAM" id="MobiDB-lite"/>
    </source>
</evidence>
<accession>A0A1D4I5T2</accession>
<evidence type="ECO:0000313" key="5">
    <source>
        <dbReference type="Proteomes" id="UP000095768"/>
    </source>
</evidence>
<name>A0A1D4I5T2_9STAP</name>
<dbReference type="Proteomes" id="UP000095768">
    <property type="component" value="Unassembled WGS sequence"/>
</dbReference>
<organism evidence="3 5">
    <name type="scientific">Staphylococcus caeli</name>
    <dbReference type="NCBI Taxonomy" id="2201815"/>
    <lineage>
        <taxon>Bacteria</taxon>
        <taxon>Bacillati</taxon>
        <taxon>Bacillota</taxon>
        <taxon>Bacilli</taxon>
        <taxon>Bacillales</taxon>
        <taxon>Staphylococcaceae</taxon>
        <taxon>Staphylococcus</taxon>
    </lineage>
</organism>